<gene>
    <name evidence="2" type="ORF">M132T_03450</name>
</gene>
<organism evidence="2 3">
    <name type="scientific">Marinilactibacillus psychrotolerans</name>
    <dbReference type="NCBI Taxonomy" id="191770"/>
    <lineage>
        <taxon>Bacteria</taxon>
        <taxon>Bacillati</taxon>
        <taxon>Bacillota</taxon>
        <taxon>Bacilli</taxon>
        <taxon>Lactobacillales</taxon>
        <taxon>Carnobacteriaceae</taxon>
        <taxon>Marinilactibacillus</taxon>
    </lineage>
</organism>
<dbReference type="Proteomes" id="UP000887127">
    <property type="component" value="Unassembled WGS sequence"/>
</dbReference>
<evidence type="ECO:0000313" key="3">
    <source>
        <dbReference type="Proteomes" id="UP000887127"/>
    </source>
</evidence>
<keyword evidence="1" id="KW-0472">Membrane</keyword>
<comment type="caution">
    <text evidence="2">The sequence shown here is derived from an EMBL/GenBank/DDBJ whole genome shotgun (WGS) entry which is preliminary data.</text>
</comment>
<evidence type="ECO:0000313" key="2">
    <source>
        <dbReference type="EMBL" id="GEQ34837.1"/>
    </source>
</evidence>
<dbReference type="EMBL" id="BKBI01000002">
    <property type="protein sequence ID" value="GEQ34837.1"/>
    <property type="molecule type" value="Genomic_DNA"/>
</dbReference>
<sequence length="81" mass="9425">MITITAKDKYEIINFVVIFNSFSSVSIFCIPNVPSSSNKDYVIIETKYLLLTLKSLHFVNNLRIISYIEIFSRLIKLKHLL</sequence>
<keyword evidence="1" id="KW-1133">Transmembrane helix</keyword>
<proteinExistence type="predicted"/>
<feature type="transmembrane region" description="Helical" evidence="1">
    <location>
        <begin position="12"/>
        <end position="33"/>
    </location>
</feature>
<keyword evidence="1" id="KW-0812">Transmembrane</keyword>
<reference evidence="2" key="1">
    <citation type="submission" date="2019-08" db="EMBL/GenBank/DDBJ databases">
        <title>Marinilactibacillus psychrotolerans M13-2T whole genome sequencing project.</title>
        <authorList>
            <person name="Ishikawa M."/>
            <person name="Suzuki T."/>
            <person name="Matsutani M."/>
        </authorList>
    </citation>
    <scope>NUCLEOTIDE SEQUENCE</scope>
    <source>
        <strain evidence="2">M13-2T</strain>
    </source>
</reference>
<accession>A0AAV3WP79</accession>
<dbReference type="AlphaFoldDB" id="A0AAV3WP79"/>
<protein>
    <submittedName>
        <fullName evidence="2">Uncharacterized protein</fullName>
    </submittedName>
</protein>
<evidence type="ECO:0000256" key="1">
    <source>
        <dbReference type="SAM" id="Phobius"/>
    </source>
</evidence>
<name>A0AAV3WP79_9LACT</name>